<accession>A0ABQ9TTE3</accession>
<proteinExistence type="predicted"/>
<dbReference type="EMBL" id="JASSZA010000019">
    <property type="protein sequence ID" value="KAK2088047.1"/>
    <property type="molecule type" value="Genomic_DNA"/>
</dbReference>
<evidence type="ECO:0000313" key="2">
    <source>
        <dbReference type="Proteomes" id="UP001266305"/>
    </source>
</evidence>
<evidence type="ECO:0000313" key="1">
    <source>
        <dbReference type="EMBL" id="KAK2088047.1"/>
    </source>
</evidence>
<keyword evidence="2" id="KW-1185">Reference proteome</keyword>
<protein>
    <submittedName>
        <fullName evidence="1">Uncharacterized protein</fullName>
    </submittedName>
</protein>
<name>A0ABQ9TTE3_SAGOE</name>
<feature type="non-terminal residue" evidence="1">
    <location>
        <position position="1"/>
    </location>
</feature>
<sequence>NQLENQSFMKLGQEHLRSGEGPWTLRFPQAQKDRYITQLSCQQTPIFYNCQGSAPFT</sequence>
<dbReference type="Proteomes" id="UP001266305">
    <property type="component" value="Unassembled WGS sequence"/>
</dbReference>
<gene>
    <name evidence="1" type="ORF">P7K49_033954</name>
</gene>
<reference evidence="1 2" key="1">
    <citation type="submission" date="2023-05" db="EMBL/GenBank/DDBJ databases">
        <title>B98-5 Cell Line De Novo Hybrid Assembly: An Optical Mapping Approach.</title>
        <authorList>
            <person name="Kananen K."/>
            <person name="Auerbach J.A."/>
            <person name="Kautto E."/>
            <person name="Blachly J.S."/>
        </authorList>
    </citation>
    <scope>NUCLEOTIDE SEQUENCE [LARGE SCALE GENOMIC DNA]</scope>
    <source>
        <strain evidence="1">B95-8</strain>
        <tissue evidence="1">Cell line</tissue>
    </source>
</reference>
<organism evidence="1 2">
    <name type="scientific">Saguinus oedipus</name>
    <name type="common">Cotton-top tamarin</name>
    <name type="synonym">Oedipomidas oedipus</name>
    <dbReference type="NCBI Taxonomy" id="9490"/>
    <lineage>
        <taxon>Eukaryota</taxon>
        <taxon>Metazoa</taxon>
        <taxon>Chordata</taxon>
        <taxon>Craniata</taxon>
        <taxon>Vertebrata</taxon>
        <taxon>Euteleostomi</taxon>
        <taxon>Mammalia</taxon>
        <taxon>Eutheria</taxon>
        <taxon>Euarchontoglires</taxon>
        <taxon>Primates</taxon>
        <taxon>Haplorrhini</taxon>
        <taxon>Platyrrhini</taxon>
        <taxon>Cebidae</taxon>
        <taxon>Callitrichinae</taxon>
        <taxon>Saguinus</taxon>
    </lineage>
</organism>
<comment type="caution">
    <text evidence="1">The sequence shown here is derived from an EMBL/GenBank/DDBJ whole genome shotgun (WGS) entry which is preliminary data.</text>
</comment>